<dbReference type="EMBL" id="CYZO01000001">
    <property type="protein sequence ID" value="CUN48910.1"/>
    <property type="molecule type" value="Genomic_DNA"/>
</dbReference>
<evidence type="ECO:0000313" key="4">
    <source>
        <dbReference type="Proteomes" id="UP000292665"/>
    </source>
</evidence>
<dbReference type="Pfam" id="PF08282">
    <property type="entry name" value="Hydrolase_3"/>
    <property type="match status" value="1"/>
</dbReference>
<sequence>MKYQVLVLDLDGTLTNSKKEITAPTKQALLEIQEAGRTVVLASGRPINGVAPLAKELQMDTFGGYMLSFNGARITKCSTGEIIYNKTIPKEIIRPVWEYVKTFPGLDIISYDDTHIFSGICPNKYVEIESGINNMEIVPTDDFPSALDFPVNKLLICGDPKTLETMIEPLRKQYHGLLNIYLSEPFFLEIMPKNIDKAQSLQKLLNSIGLTANEMICCGDGFNDLSMIEYAGLGVAMENAQPIIKETADFITRSNDEDGVLHVIDTFMR</sequence>
<dbReference type="GeneID" id="97328140"/>
<name>A0A173XC83_9FIRM</name>
<dbReference type="Proteomes" id="UP000095787">
    <property type="component" value="Unassembled WGS sequence"/>
</dbReference>
<evidence type="ECO:0000313" key="2">
    <source>
        <dbReference type="EMBL" id="RYS78937.1"/>
    </source>
</evidence>
<dbReference type="Gene3D" id="3.40.50.1000">
    <property type="entry name" value="HAD superfamily/HAD-like"/>
    <property type="match status" value="1"/>
</dbReference>
<dbReference type="NCBIfam" id="TIGR01484">
    <property type="entry name" value="HAD-SF-IIB"/>
    <property type="match status" value="1"/>
</dbReference>
<dbReference type="InterPro" id="IPR036412">
    <property type="entry name" value="HAD-like_sf"/>
</dbReference>
<dbReference type="NCBIfam" id="TIGR00099">
    <property type="entry name" value="Cof-subfamily"/>
    <property type="match status" value="1"/>
</dbReference>
<dbReference type="AlphaFoldDB" id="A0A173XC83"/>
<dbReference type="PROSITE" id="PS01229">
    <property type="entry name" value="COF_2"/>
    <property type="match status" value="1"/>
</dbReference>
<dbReference type="GO" id="GO:0005829">
    <property type="term" value="C:cytosol"/>
    <property type="evidence" value="ECO:0007669"/>
    <property type="project" value="TreeGrafter"/>
</dbReference>
<evidence type="ECO:0000313" key="1">
    <source>
        <dbReference type="EMBL" id="CUN48910.1"/>
    </source>
</evidence>
<dbReference type="SUPFAM" id="SSF56784">
    <property type="entry name" value="HAD-like"/>
    <property type="match status" value="1"/>
</dbReference>
<dbReference type="GO" id="GO:0000287">
    <property type="term" value="F:magnesium ion binding"/>
    <property type="evidence" value="ECO:0007669"/>
    <property type="project" value="TreeGrafter"/>
</dbReference>
<dbReference type="GO" id="GO:0016791">
    <property type="term" value="F:phosphatase activity"/>
    <property type="evidence" value="ECO:0007669"/>
    <property type="project" value="TreeGrafter"/>
</dbReference>
<dbReference type="PRINTS" id="PR00119">
    <property type="entry name" value="CATATPASE"/>
</dbReference>
<protein>
    <submittedName>
        <fullName evidence="2">Cof-type HAD-IIB family hydrolase</fullName>
    </submittedName>
    <submittedName>
        <fullName evidence="1">Phosphatase YidA</fullName>
        <ecNumber evidence="1">3.1.3.-</ecNumber>
    </submittedName>
</protein>
<dbReference type="CDD" id="cd07516">
    <property type="entry name" value="HAD_Pase"/>
    <property type="match status" value="1"/>
</dbReference>
<dbReference type="Gene3D" id="3.30.1240.10">
    <property type="match status" value="1"/>
</dbReference>
<dbReference type="SFLD" id="SFLDS00003">
    <property type="entry name" value="Haloacid_Dehalogenase"/>
    <property type="match status" value="1"/>
</dbReference>
<dbReference type="EC" id="3.1.3.-" evidence="1"/>
<reference evidence="1 3" key="1">
    <citation type="submission" date="2015-09" db="EMBL/GenBank/DDBJ databases">
        <authorList>
            <consortium name="Pathogen Informatics"/>
        </authorList>
    </citation>
    <scope>NUCLEOTIDE SEQUENCE [LARGE SCALE GENOMIC DNA]</scope>
    <source>
        <strain evidence="1 3">2789STDY5834841</strain>
    </source>
</reference>
<gene>
    <name evidence="1" type="primary">yidA_1</name>
    <name evidence="2" type="ORF">EAI93_09775</name>
    <name evidence="1" type="ORF">ERS852456_00029</name>
</gene>
<organism evidence="1 3">
    <name type="scientific">[Ruminococcus] torques</name>
    <dbReference type="NCBI Taxonomy" id="33039"/>
    <lineage>
        <taxon>Bacteria</taxon>
        <taxon>Bacillati</taxon>
        <taxon>Bacillota</taxon>
        <taxon>Clostridia</taxon>
        <taxon>Lachnospirales</taxon>
        <taxon>Lachnospiraceae</taxon>
        <taxon>Mediterraneibacter</taxon>
    </lineage>
</organism>
<dbReference type="PANTHER" id="PTHR10000">
    <property type="entry name" value="PHOSPHOSERINE PHOSPHATASE"/>
    <property type="match status" value="1"/>
</dbReference>
<evidence type="ECO:0000313" key="3">
    <source>
        <dbReference type="Proteomes" id="UP000095787"/>
    </source>
</evidence>
<accession>A0A173XC83</accession>
<dbReference type="EMBL" id="RCYR01000019">
    <property type="protein sequence ID" value="RYS78937.1"/>
    <property type="molecule type" value="Genomic_DNA"/>
</dbReference>
<proteinExistence type="predicted"/>
<dbReference type="SFLD" id="SFLDG01144">
    <property type="entry name" value="C2.B.4:_PGP_Like"/>
    <property type="match status" value="1"/>
</dbReference>
<dbReference type="InterPro" id="IPR000150">
    <property type="entry name" value="Cof"/>
</dbReference>
<reference evidence="2 4" key="2">
    <citation type="journal article" date="2019" name="Science, e1252229">
        <title>Invertible promoters mediate bacterial phase variation, antibiotic resistance, and host adaptation in the gut.</title>
        <authorList>
            <person name="Jiang X."/>
            <person name="Hall A.B."/>
            <person name="Arthur T.D."/>
            <person name="Plichta D.R."/>
            <person name="Covington C.T."/>
            <person name="Poyet M."/>
            <person name="Crothers J."/>
            <person name="Moses P.L."/>
            <person name="Tolonen A.C."/>
            <person name="Vlamakis H."/>
            <person name="Alm E.J."/>
            <person name="Xavier R.J."/>
        </authorList>
    </citation>
    <scope>NUCLEOTIDE SEQUENCE [LARGE SCALE GENOMIC DNA]</scope>
    <source>
        <strain evidence="2">Aa_0143</strain>
        <strain evidence="4">aa_0143</strain>
    </source>
</reference>
<dbReference type="PANTHER" id="PTHR10000:SF8">
    <property type="entry name" value="HAD SUPERFAMILY HYDROLASE-LIKE, TYPE 3"/>
    <property type="match status" value="1"/>
</dbReference>
<dbReference type="RefSeq" id="WP_004847757.1">
    <property type="nucleotide sequence ID" value="NZ_AP028249.1"/>
</dbReference>
<dbReference type="Proteomes" id="UP000292665">
    <property type="component" value="Unassembled WGS sequence"/>
</dbReference>
<dbReference type="SFLD" id="SFLDG01140">
    <property type="entry name" value="C2.B:_Phosphomannomutase_and_P"/>
    <property type="match status" value="1"/>
</dbReference>
<dbReference type="InterPro" id="IPR023214">
    <property type="entry name" value="HAD_sf"/>
</dbReference>
<keyword evidence="1" id="KW-0378">Hydrolase</keyword>
<dbReference type="InterPro" id="IPR006379">
    <property type="entry name" value="HAD-SF_hydro_IIB"/>
</dbReference>